<name>A0ABT3KMR6_9GAMM</name>
<gene>
    <name evidence="3" type="ORF">ONZ52_22125</name>
</gene>
<organism evidence="3 4">
    <name type="scientific">Marinomonas rhodophyticola</name>
    <dbReference type="NCBI Taxonomy" id="2992803"/>
    <lineage>
        <taxon>Bacteria</taxon>
        <taxon>Pseudomonadati</taxon>
        <taxon>Pseudomonadota</taxon>
        <taxon>Gammaproteobacteria</taxon>
        <taxon>Oceanospirillales</taxon>
        <taxon>Oceanospirillaceae</taxon>
        <taxon>Marinomonas</taxon>
    </lineage>
</organism>
<proteinExistence type="predicted"/>
<dbReference type="InterPro" id="IPR012686">
    <property type="entry name" value="HPA_isomer/decarb_N"/>
</dbReference>
<dbReference type="NCBIfam" id="TIGR02305">
    <property type="entry name" value="HpaG-N-term"/>
    <property type="match status" value="1"/>
</dbReference>
<keyword evidence="3" id="KW-0378">Hydrolase</keyword>
<accession>A0ABT3KMR6</accession>
<dbReference type="SUPFAM" id="SSF56529">
    <property type="entry name" value="FAH"/>
    <property type="match status" value="1"/>
</dbReference>
<dbReference type="Proteomes" id="UP001431181">
    <property type="component" value="Unassembled WGS sequence"/>
</dbReference>
<dbReference type="EMBL" id="JAPEUL010000012">
    <property type="protein sequence ID" value="MCW4631456.1"/>
    <property type="molecule type" value="Genomic_DNA"/>
</dbReference>
<evidence type="ECO:0000256" key="1">
    <source>
        <dbReference type="ARBA" id="ARBA00022723"/>
    </source>
</evidence>
<dbReference type="InterPro" id="IPR011234">
    <property type="entry name" value="Fumarylacetoacetase-like_C"/>
</dbReference>
<dbReference type="Pfam" id="PF01557">
    <property type="entry name" value="FAA_hydrolase"/>
    <property type="match status" value="1"/>
</dbReference>
<evidence type="ECO:0000313" key="3">
    <source>
        <dbReference type="EMBL" id="MCW4631456.1"/>
    </source>
</evidence>
<sequence>MFHYRQKKLNKVVSETADASYEIKLDDTILPPTSGNVIGVALNDKALVKSLEHVFNEKPHIQPPKTPVLHIKTDNTHIGYASTIKVPVDKGPIYAGPSLGIVIGKNATRVDVSSALDFVAGFTVVNEVSLAETSFYRPAVKAKCRDTFCPIGPWTVDKEAVSTPNNLNIKTYVNDVLVHNTNTDQLIYSVEEIISYISSFMTLEAGDIIIAGTPERTPDLEIKPGDSVMIEIEGVGRLVNPVEQE</sequence>
<protein>
    <submittedName>
        <fullName evidence="3">Fumarylacetoacetate hydrolase family protein</fullName>
    </submittedName>
</protein>
<reference evidence="3" key="1">
    <citation type="submission" date="2022-11" db="EMBL/GenBank/DDBJ databases">
        <title>Marinomonas sp. nov., isolated from marine algae.</title>
        <authorList>
            <person name="Choi D.G."/>
            <person name="Kim J.M."/>
            <person name="Lee J.K."/>
            <person name="Baek J.H."/>
            <person name="Jeon C.O."/>
        </authorList>
    </citation>
    <scope>NUCLEOTIDE SEQUENCE</scope>
    <source>
        <strain evidence="3">KJ51-3</strain>
    </source>
</reference>
<keyword evidence="4" id="KW-1185">Reference proteome</keyword>
<dbReference type="PANTHER" id="PTHR11820">
    <property type="entry name" value="ACYLPYRUVASE"/>
    <property type="match status" value="1"/>
</dbReference>
<dbReference type="Gene3D" id="3.90.850.10">
    <property type="entry name" value="Fumarylacetoacetase-like, C-terminal domain"/>
    <property type="match status" value="1"/>
</dbReference>
<dbReference type="GO" id="GO:0016787">
    <property type="term" value="F:hydrolase activity"/>
    <property type="evidence" value="ECO:0007669"/>
    <property type="project" value="UniProtKB-KW"/>
</dbReference>
<dbReference type="RefSeq" id="WP_265220788.1">
    <property type="nucleotide sequence ID" value="NZ_JAPEUL010000012.1"/>
</dbReference>
<dbReference type="PANTHER" id="PTHR11820:SF114">
    <property type="entry name" value="4-HYDROXYPHENYLACETATE CATABOLISM PROTEIN"/>
    <property type="match status" value="1"/>
</dbReference>
<comment type="caution">
    <text evidence="3">The sequence shown here is derived from an EMBL/GenBank/DDBJ whole genome shotgun (WGS) entry which is preliminary data.</text>
</comment>
<keyword evidence="1" id="KW-0479">Metal-binding</keyword>
<feature type="domain" description="Fumarylacetoacetase-like C-terminal" evidence="2">
    <location>
        <begin position="37"/>
        <end position="242"/>
    </location>
</feature>
<dbReference type="InterPro" id="IPR036663">
    <property type="entry name" value="Fumarylacetoacetase_C_sf"/>
</dbReference>
<evidence type="ECO:0000313" key="4">
    <source>
        <dbReference type="Proteomes" id="UP001431181"/>
    </source>
</evidence>
<evidence type="ECO:0000259" key="2">
    <source>
        <dbReference type="Pfam" id="PF01557"/>
    </source>
</evidence>